<reference evidence="8 9" key="1">
    <citation type="submission" date="2018-05" db="EMBL/GenBank/DDBJ databases">
        <title>Genome comparison of Eubacterium sp.</title>
        <authorList>
            <person name="Feng Y."/>
            <person name="Sanchez-Andrea I."/>
            <person name="Stams A.J.M."/>
            <person name="De Vos W.M."/>
        </authorList>
    </citation>
    <scope>NUCLEOTIDE SEQUENCE [LARGE SCALE GENOMIC DNA]</scope>
    <source>
        <strain evidence="8 9">YI</strain>
    </source>
</reference>
<evidence type="ECO:0000313" key="8">
    <source>
        <dbReference type="EMBL" id="QCT72697.1"/>
    </source>
</evidence>
<comment type="subcellular location">
    <subcellularLocation>
        <location evidence="7">Cytoplasm</location>
    </subcellularLocation>
</comment>
<keyword evidence="5 7" id="KW-0949">S-adenosyl-L-methionine</keyword>
<evidence type="ECO:0000256" key="4">
    <source>
        <dbReference type="ARBA" id="ARBA00022679"/>
    </source>
</evidence>
<feature type="binding site" evidence="7">
    <location>
        <position position="76"/>
    </location>
    <ligand>
        <name>S-adenosyl-L-methionine</name>
        <dbReference type="ChEBI" id="CHEBI:59789"/>
    </ligand>
</feature>
<accession>A0A4P9CAR4</accession>
<protein>
    <recommendedName>
        <fullName evidence="7">Ribosomal RNA large subunit methyltransferase H</fullName>
        <ecNumber evidence="7">2.1.1.177</ecNumber>
    </recommendedName>
    <alternativeName>
        <fullName evidence="7">23S rRNA (pseudouridine1915-N3)-methyltransferase</fullName>
    </alternativeName>
    <alternativeName>
        <fullName evidence="7">23S rRNA m3Psi1915 methyltransferase</fullName>
    </alternativeName>
    <alternativeName>
        <fullName evidence="7">rRNA (pseudouridine-N3-)-methyltransferase RlmH</fullName>
    </alternativeName>
</protein>
<dbReference type="GO" id="GO:0070038">
    <property type="term" value="F:rRNA (pseudouridine-N3-)-methyltransferase activity"/>
    <property type="evidence" value="ECO:0007669"/>
    <property type="project" value="UniProtKB-UniRule"/>
</dbReference>
<dbReference type="Proteomes" id="UP000218387">
    <property type="component" value="Chromosome"/>
</dbReference>
<sequence>MNIKIITVGKIKEKYLRMAIDEYSKRLGAYCRLSIIEVKDEKIEERFSDAEKARAVALEGERIARHLKDNEIIAVLKITGKQLTSPDFAKKIEDYGIQGKSSLTFIIGGSLGLSPEIEARAHWDLSFSKMTFPHQLFRVMLLEQIYRAFKIMKNETYHK</sequence>
<evidence type="ECO:0000256" key="1">
    <source>
        <dbReference type="ARBA" id="ARBA00022490"/>
    </source>
</evidence>
<keyword evidence="1 7" id="KW-0963">Cytoplasm</keyword>
<dbReference type="CDD" id="cd18081">
    <property type="entry name" value="RlmH-like"/>
    <property type="match status" value="1"/>
</dbReference>
<gene>
    <name evidence="7" type="primary">rlmH</name>
    <name evidence="8" type="ORF">CPZ25_015630</name>
</gene>
<dbReference type="InterPro" id="IPR003742">
    <property type="entry name" value="RlmH-like"/>
</dbReference>
<keyword evidence="3 7" id="KW-0489">Methyltransferase</keyword>
<keyword evidence="9" id="KW-1185">Reference proteome</keyword>
<keyword evidence="4 7" id="KW-0808">Transferase</keyword>
<dbReference type="InterPro" id="IPR029028">
    <property type="entry name" value="Alpha/beta_knot_MTases"/>
</dbReference>
<evidence type="ECO:0000313" key="9">
    <source>
        <dbReference type="Proteomes" id="UP000218387"/>
    </source>
</evidence>
<comment type="subunit">
    <text evidence="7">Homodimer.</text>
</comment>
<dbReference type="SUPFAM" id="SSF75217">
    <property type="entry name" value="alpha/beta knot"/>
    <property type="match status" value="1"/>
</dbReference>
<dbReference type="Pfam" id="PF02590">
    <property type="entry name" value="SPOUT_MTase"/>
    <property type="match status" value="1"/>
</dbReference>
<comment type="similarity">
    <text evidence="6 7">Belongs to the RNA methyltransferase RlmH family.</text>
</comment>
<dbReference type="Gene3D" id="3.40.1280.10">
    <property type="match status" value="1"/>
</dbReference>
<evidence type="ECO:0000256" key="5">
    <source>
        <dbReference type="ARBA" id="ARBA00022691"/>
    </source>
</evidence>
<evidence type="ECO:0000256" key="2">
    <source>
        <dbReference type="ARBA" id="ARBA00022552"/>
    </source>
</evidence>
<dbReference type="EC" id="2.1.1.177" evidence="7"/>
<dbReference type="EMBL" id="CP029487">
    <property type="protein sequence ID" value="QCT72697.1"/>
    <property type="molecule type" value="Genomic_DNA"/>
</dbReference>
<dbReference type="PANTHER" id="PTHR33603">
    <property type="entry name" value="METHYLTRANSFERASE"/>
    <property type="match status" value="1"/>
</dbReference>
<evidence type="ECO:0000256" key="6">
    <source>
        <dbReference type="ARBA" id="ARBA00038303"/>
    </source>
</evidence>
<dbReference type="NCBIfam" id="TIGR00246">
    <property type="entry name" value="tRNA_RlmH_YbeA"/>
    <property type="match status" value="1"/>
</dbReference>
<proteinExistence type="inferred from homology"/>
<dbReference type="NCBIfam" id="NF000985">
    <property type="entry name" value="PRK00103.1-3"/>
    <property type="match status" value="1"/>
</dbReference>
<feature type="binding site" evidence="7">
    <location>
        <begin position="127"/>
        <end position="132"/>
    </location>
    <ligand>
        <name>S-adenosyl-L-methionine</name>
        <dbReference type="ChEBI" id="CHEBI:59789"/>
    </ligand>
</feature>
<dbReference type="HAMAP" id="MF_00658">
    <property type="entry name" value="23SrRNA_methyltr_H"/>
    <property type="match status" value="1"/>
</dbReference>
<dbReference type="AlphaFoldDB" id="A0A4P9CAR4"/>
<comment type="function">
    <text evidence="7">Specifically methylates the pseudouridine at position 1915 (m3Psi1915) in 23S rRNA.</text>
</comment>
<dbReference type="RefSeq" id="WP_096919212.1">
    <property type="nucleotide sequence ID" value="NZ_CP029487.1"/>
</dbReference>
<evidence type="ECO:0000256" key="3">
    <source>
        <dbReference type="ARBA" id="ARBA00022603"/>
    </source>
</evidence>
<organism evidence="8 9">
    <name type="scientific">Eubacterium maltosivorans</name>
    <dbReference type="NCBI Taxonomy" id="2041044"/>
    <lineage>
        <taxon>Bacteria</taxon>
        <taxon>Bacillati</taxon>
        <taxon>Bacillota</taxon>
        <taxon>Clostridia</taxon>
        <taxon>Eubacteriales</taxon>
        <taxon>Eubacteriaceae</taxon>
        <taxon>Eubacterium</taxon>
    </lineage>
</organism>
<evidence type="ECO:0000256" key="7">
    <source>
        <dbReference type="HAMAP-Rule" id="MF_00658"/>
    </source>
</evidence>
<dbReference type="KEGG" id="emt:CPZ25_015630"/>
<comment type="catalytic activity">
    <reaction evidence="7">
        <text>pseudouridine(1915) in 23S rRNA + S-adenosyl-L-methionine = N(3)-methylpseudouridine(1915) in 23S rRNA + S-adenosyl-L-homocysteine + H(+)</text>
        <dbReference type="Rhea" id="RHEA:42752"/>
        <dbReference type="Rhea" id="RHEA-COMP:10221"/>
        <dbReference type="Rhea" id="RHEA-COMP:10222"/>
        <dbReference type="ChEBI" id="CHEBI:15378"/>
        <dbReference type="ChEBI" id="CHEBI:57856"/>
        <dbReference type="ChEBI" id="CHEBI:59789"/>
        <dbReference type="ChEBI" id="CHEBI:65314"/>
        <dbReference type="ChEBI" id="CHEBI:74486"/>
        <dbReference type="EC" id="2.1.1.177"/>
    </reaction>
</comment>
<dbReference type="InterPro" id="IPR029026">
    <property type="entry name" value="tRNA_m1G_MTases_N"/>
</dbReference>
<dbReference type="PANTHER" id="PTHR33603:SF1">
    <property type="entry name" value="RIBOSOMAL RNA LARGE SUBUNIT METHYLTRANSFERASE H"/>
    <property type="match status" value="1"/>
</dbReference>
<name>A0A4P9CAR4_EUBML</name>
<feature type="binding site" evidence="7">
    <location>
        <position position="108"/>
    </location>
    <ligand>
        <name>S-adenosyl-L-methionine</name>
        <dbReference type="ChEBI" id="CHEBI:59789"/>
    </ligand>
</feature>
<dbReference type="PIRSF" id="PIRSF004505">
    <property type="entry name" value="MT_bac"/>
    <property type="match status" value="1"/>
</dbReference>
<keyword evidence="2 7" id="KW-0698">rRNA processing</keyword>
<dbReference type="GO" id="GO:0005737">
    <property type="term" value="C:cytoplasm"/>
    <property type="evidence" value="ECO:0007669"/>
    <property type="project" value="UniProtKB-SubCell"/>
</dbReference>